<proteinExistence type="predicted"/>
<organism evidence="1">
    <name type="scientific">Morganella morganii</name>
    <name type="common">Proteus morganii</name>
    <dbReference type="NCBI Taxonomy" id="582"/>
    <lineage>
        <taxon>Bacteria</taxon>
        <taxon>Pseudomonadati</taxon>
        <taxon>Pseudomonadota</taxon>
        <taxon>Gammaproteobacteria</taxon>
        <taxon>Enterobacterales</taxon>
        <taxon>Morganellaceae</taxon>
        <taxon>Morganella</taxon>
    </lineage>
</organism>
<dbReference type="EMBL" id="MK851048">
    <property type="protein sequence ID" value="QDH76115.1"/>
    <property type="molecule type" value="Genomic_DNA"/>
</dbReference>
<sequence length="239" mass="28137">MSALNHIAIIDGSQVNSAKHSFYLPSVSFLRDSDFHLVEKNGNSSQFDMYNFYSDDMSQAYLSALDENLTTDIVFLEFVKAKYHDIYTPFIVLTEFLNIKSSKFILFRYSYLNQPDIDKLYLGDDIFIYNDRYKHELNVDLCIEQLKDEYPFDIFNNKEWLVGWMIIKGYTLIQISLQTKIPLCYVEKISKKLISETQTYKKELFIKTSNILAWDRFIPGVLLDRLIRKNGTVYKTSPR</sequence>
<reference evidence="1" key="1">
    <citation type="submission" date="2019-04" db="EMBL/GenBank/DDBJ databases">
        <authorList>
            <person name="Hu G."/>
            <person name="Luo X."/>
        </authorList>
    </citation>
    <scope>NUCLEOTIDE SEQUENCE</scope>
    <source>
        <strain evidence="1">MM1L5</strain>
        <plasmid evidence="1">pMM1L5</plasmid>
    </source>
</reference>
<dbReference type="AlphaFoldDB" id="A0A514C9H9"/>
<dbReference type="RefSeq" id="WP_341402151.1">
    <property type="nucleotide sequence ID" value="NZ_CP101058.1"/>
</dbReference>
<keyword evidence="1" id="KW-0614">Plasmid</keyword>
<evidence type="ECO:0000313" key="1">
    <source>
        <dbReference type="EMBL" id="QDH76115.1"/>
    </source>
</evidence>
<protein>
    <submittedName>
        <fullName evidence="1">Uncharacterized protein</fullName>
    </submittedName>
</protein>
<name>A0A514C9H9_MORMO</name>
<geneLocation type="plasmid" evidence="1">
    <name>pMM1L5</name>
</geneLocation>
<accession>A0A514C9H9</accession>